<proteinExistence type="predicted"/>
<dbReference type="EMBL" id="UXSR01002345">
    <property type="protein sequence ID" value="VDD78801.1"/>
    <property type="molecule type" value="Genomic_DNA"/>
</dbReference>
<organism evidence="3">
    <name type="scientific">Mesocestoides corti</name>
    <name type="common">Flatworm</name>
    <dbReference type="NCBI Taxonomy" id="53468"/>
    <lineage>
        <taxon>Eukaryota</taxon>
        <taxon>Metazoa</taxon>
        <taxon>Spiralia</taxon>
        <taxon>Lophotrochozoa</taxon>
        <taxon>Platyhelminthes</taxon>
        <taxon>Cestoda</taxon>
        <taxon>Eucestoda</taxon>
        <taxon>Cyclophyllidea</taxon>
        <taxon>Mesocestoididae</taxon>
        <taxon>Mesocestoides</taxon>
    </lineage>
</organism>
<protein>
    <submittedName>
        <fullName evidence="3">DUF2326 domain-containing protein</fullName>
    </submittedName>
</protein>
<dbReference type="Gene3D" id="3.60.20.10">
    <property type="entry name" value="Glutamine Phosphoribosylpyrophosphate, subunit 1, domain 1"/>
    <property type="match status" value="1"/>
</dbReference>
<reference evidence="1 2" key="2">
    <citation type="submission" date="2018-10" db="EMBL/GenBank/DDBJ databases">
        <authorList>
            <consortium name="Pathogen Informatics"/>
        </authorList>
    </citation>
    <scope>NUCLEOTIDE SEQUENCE [LARGE SCALE GENOMIC DNA]</scope>
</reference>
<dbReference type="Proteomes" id="UP000267029">
    <property type="component" value="Unassembled WGS sequence"/>
</dbReference>
<dbReference type="OrthoDB" id="268428at2759"/>
<keyword evidence="2" id="KW-1185">Reference proteome</keyword>
<dbReference type="GO" id="GO:0005839">
    <property type="term" value="C:proteasome core complex"/>
    <property type="evidence" value="ECO:0007669"/>
    <property type="project" value="InterPro"/>
</dbReference>
<name>A0A0R3UD05_MESCO</name>
<gene>
    <name evidence="1" type="ORF">MCOS_LOCUS4804</name>
</gene>
<dbReference type="Pfam" id="PF00227">
    <property type="entry name" value="Proteasome"/>
    <property type="match status" value="1"/>
</dbReference>
<accession>A0A0R3UD05</accession>
<dbReference type="WBParaSite" id="MCOS_0000480301-mRNA-1">
    <property type="protein sequence ID" value="MCOS_0000480301-mRNA-1"/>
    <property type="gene ID" value="MCOS_0000480301"/>
</dbReference>
<sequence length="72" mass="8252">MINEPYAVHGRGVFVILGILDTRYDPLMSVDSAFQLQENCVLKLKKRFAVSNNRFSVRVVNKEVIHHLPDLV</sequence>
<dbReference type="STRING" id="53468.A0A0R3UD05"/>
<dbReference type="GO" id="GO:0051603">
    <property type="term" value="P:proteolysis involved in protein catabolic process"/>
    <property type="evidence" value="ECO:0007669"/>
    <property type="project" value="InterPro"/>
</dbReference>
<evidence type="ECO:0000313" key="1">
    <source>
        <dbReference type="EMBL" id="VDD78801.1"/>
    </source>
</evidence>
<evidence type="ECO:0000313" key="2">
    <source>
        <dbReference type="Proteomes" id="UP000267029"/>
    </source>
</evidence>
<reference evidence="3" key="1">
    <citation type="submission" date="2017-02" db="UniProtKB">
        <authorList>
            <consortium name="WormBaseParasite"/>
        </authorList>
    </citation>
    <scope>IDENTIFICATION</scope>
</reference>
<dbReference type="AlphaFoldDB" id="A0A0R3UD05"/>
<evidence type="ECO:0000313" key="3">
    <source>
        <dbReference type="WBParaSite" id="MCOS_0000480301-mRNA-1"/>
    </source>
</evidence>
<dbReference type="InterPro" id="IPR029055">
    <property type="entry name" value="Ntn_hydrolases_N"/>
</dbReference>
<dbReference type="InterPro" id="IPR001353">
    <property type="entry name" value="Proteasome_sua/b"/>
</dbReference>
<dbReference type="SUPFAM" id="SSF56235">
    <property type="entry name" value="N-terminal nucleophile aminohydrolases (Ntn hydrolases)"/>
    <property type="match status" value="1"/>
</dbReference>